<reference evidence="3" key="1">
    <citation type="submission" date="2020-12" db="EMBL/GenBank/DDBJ databases">
        <authorList>
            <consortium name="Molecular Ecology Group"/>
        </authorList>
    </citation>
    <scope>NUCLEOTIDE SEQUENCE</scope>
    <source>
        <strain evidence="3">TBG_1078</strain>
    </source>
</reference>
<organism evidence="3 4">
    <name type="scientific">Nyctereutes procyonoides</name>
    <name type="common">Raccoon dog</name>
    <name type="synonym">Canis procyonoides</name>
    <dbReference type="NCBI Taxonomy" id="34880"/>
    <lineage>
        <taxon>Eukaryota</taxon>
        <taxon>Metazoa</taxon>
        <taxon>Chordata</taxon>
        <taxon>Craniata</taxon>
        <taxon>Vertebrata</taxon>
        <taxon>Euteleostomi</taxon>
        <taxon>Mammalia</taxon>
        <taxon>Eutheria</taxon>
        <taxon>Laurasiatheria</taxon>
        <taxon>Carnivora</taxon>
        <taxon>Caniformia</taxon>
        <taxon>Canidae</taxon>
        <taxon>Nyctereutes</taxon>
    </lineage>
</organism>
<dbReference type="AlphaFoldDB" id="A0A811ZB82"/>
<gene>
    <name evidence="3" type="ORF">NYPRO_LOCUS18771</name>
</gene>
<sequence length="1102" mass="128482">MECGVHMETAVTRPVLSPTHINATASETFTVLQQRMRIVEEQTSSLRDDLIMLDFGEKRGQLETPKCLEEPVNIISPIEKEVICSEKTDILWKNCEFLINRMCRLESLIQSLKMNIFRLQTEKDLNPQKTAFLKDRLNAVQEEHSKDLKLLHLEVMNLRQQLRDVKEDEDKAQEEVQRLTATLEIASETKKNAAIIEEELKTTKRKMNLRIQELRRQLSQEKHLRESLEKSGSAMLFKIQEMESTVEVERKQVQILQQNCIGLHSSMQTTQELLAQEQQRKGELETSISQLKSDLISRDELISKLVEENKNMQMSFNKEHEENAYLRSEIVSLHETSEKAQVSNDQLTRKCSELNSMLETLSMENARIIADHQAILQVEQKMMTQTFQEQNILLGVAHASITSELQTVQNEKTQLQAHLDHLILEHNQCIQKAQDTEKRTVLQKELLESTIARLRGELEASIQEKKSLLGEKERLQEEVNKTEKEIVQEKCNLEKELAKNKVDINELTHNLQTLEEKNKHLAEKMASLELQQVTSDYNGLVQQQVEKVLGKITESKNKLAYEKGKLQIKVKQLEDQLHTFTETSSQNDHLRKLNKALEGKYAQANSEPSTSKIYLQQTAHLKAVKSILEKNEEELSQAVKCRDVALKESQKLKGDLEALEDRENKKVGNFQRQLAEAKEDNCKVTIMLENVLASHSKMQGALEKVQIELGRRDSEIAGLKKERALNQQRVQKLEAEVDQWQARMLVVDAQHNGEMEPLQKALDVAREDNRKLAMSLEQALQTNNHLQTKLDHVQEKLESKELERQNLENFKERMTEESKIEAEMHAERIEALRKQFQTERETAKKVAQREVIELKKALDEANFRSVEVTRANRELRQKLTELEKVLNSSKEKIKNQKAQIKLHLSTKANNTQNIERMKQIEMELRQMELIKDQYQKKNYEQSLSIQKFVSEMTNLQKEMQLLAKSQYETSAQNKQQELRLEAERNVRQELESRCRELEETIRHLKKCKEATEHKLKEASVESEQITANLEEAHRWFKCRFDGLQLELTKNRLQKLPREDRWLEEDQGNRHDTASSQSVLHRWENKQNLKLMPKKCQSELERK</sequence>
<name>A0A811ZB82_NYCPR</name>
<protein>
    <submittedName>
        <fullName evidence="3">(raccoon dog) hypothetical protein</fullName>
    </submittedName>
</protein>
<dbReference type="EMBL" id="CAJHUB010000761">
    <property type="protein sequence ID" value="CAD7685978.1"/>
    <property type="molecule type" value="Genomic_DNA"/>
</dbReference>
<evidence type="ECO:0000256" key="1">
    <source>
        <dbReference type="SAM" id="Coils"/>
    </source>
</evidence>
<dbReference type="Proteomes" id="UP000645828">
    <property type="component" value="Unassembled WGS sequence"/>
</dbReference>
<evidence type="ECO:0000313" key="4">
    <source>
        <dbReference type="Proteomes" id="UP000645828"/>
    </source>
</evidence>
<feature type="coiled-coil region" evidence="1">
    <location>
        <begin position="716"/>
        <end position="750"/>
    </location>
</feature>
<feature type="coiled-coil region" evidence="1">
    <location>
        <begin position="405"/>
        <end position="531"/>
    </location>
</feature>
<feature type="coiled-coil region" evidence="1">
    <location>
        <begin position="148"/>
        <end position="294"/>
    </location>
</feature>
<dbReference type="InterPro" id="IPR038807">
    <property type="entry name" value="CCDC150"/>
</dbReference>
<accession>A0A811ZB82</accession>
<proteinExistence type="predicted"/>
<feature type="coiled-coil region" evidence="1">
    <location>
        <begin position="556"/>
        <end position="607"/>
    </location>
</feature>
<feature type="coiled-coil region" evidence="1">
    <location>
        <begin position="973"/>
        <end position="1028"/>
    </location>
</feature>
<dbReference type="PANTHER" id="PTHR35352">
    <property type="entry name" value="COILED-COIL DOMAIN-CONTAINING PROTEIN 150"/>
    <property type="match status" value="1"/>
</dbReference>
<keyword evidence="4" id="KW-1185">Reference proteome</keyword>
<feature type="coiled-coil region" evidence="1">
    <location>
        <begin position="642"/>
        <end position="680"/>
    </location>
</feature>
<evidence type="ECO:0000313" key="3">
    <source>
        <dbReference type="EMBL" id="CAD7685978.1"/>
    </source>
</evidence>
<feature type="region of interest" description="Disordered" evidence="2">
    <location>
        <begin position="1061"/>
        <end position="1083"/>
    </location>
</feature>
<keyword evidence="1" id="KW-0175">Coiled coil</keyword>
<dbReference type="PANTHER" id="PTHR35352:SF1">
    <property type="entry name" value="COILED-COIL DOMAIN-CONTAINING PROTEIN 150"/>
    <property type="match status" value="1"/>
</dbReference>
<comment type="caution">
    <text evidence="3">The sequence shown here is derived from an EMBL/GenBank/DDBJ whole genome shotgun (WGS) entry which is preliminary data.</text>
</comment>
<feature type="coiled-coil region" evidence="1">
    <location>
        <begin position="776"/>
        <end position="937"/>
    </location>
</feature>
<evidence type="ECO:0000256" key="2">
    <source>
        <dbReference type="SAM" id="MobiDB-lite"/>
    </source>
</evidence>